<evidence type="ECO:0000313" key="2">
    <source>
        <dbReference type="EMBL" id="CAD8084377.1"/>
    </source>
</evidence>
<protein>
    <submittedName>
        <fullName evidence="2">Uncharacterized protein</fullName>
    </submittedName>
</protein>
<name>A0A8S1MTN4_9CILI</name>
<dbReference type="Proteomes" id="UP000692954">
    <property type="component" value="Unassembled WGS sequence"/>
</dbReference>
<feature type="compositionally biased region" description="Basic residues" evidence="1">
    <location>
        <begin position="261"/>
        <end position="285"/>
    </location>
</feature>
<feature type="compositionally biased region" description="Polar residues" evidence="1">
    <location>
        <begin position="239"/>
        <end position="253"/>
    </location>
</feature>
<dbReference type="OrthoDB" id="308244at2759"/>
<comment type="caution">
    <text evidence="2">The sequence shown here is derived from an EMBL/GenBank/DDBJ whole genome shotgun (WGS) entry which is preliminary data.</text>
</comment>
<accession>A0A8S1MTN4</accession>
<keyword evidence="3" id="KW-1185">Reference proteome</keyword>
<evidence type="ECO:0000313" key="3">
    <source>
        <dbReference type="Proteomes" id="UP000692954"/>
    </source>
</evidence>
<proteinExistence type="predicted"/>
<evidence type="ECO:0000256" key="1">
    <source>
        <dbReference type="SAM" id="MobiDB-lite"/>
    </source>
</evidence>
<organism evidence="2 3">
    <name type="scientific">Paramecium sonneborni</name>
    <dbReference type="NCBI Taxonomy" id="65129"/>
    <lineage>
        <taxon>Eukaryota</taxon>
        <taxon>Sar</taxon>
        <taxon>Alveolata</taxon>
        <taxon>Ciliophora</taxon>
        <taxon>Intramacronucleata</taxon>
        <taxon>Oligohymenophorea</taxon>
        <taxon>Peniculida</taxon>
        <taxon>Parameciidae</taxon>
        <taxon>Paramecium</taxon>
    </lineage>
</organism>
<reference evidence="2" key="1">
    <citation type="submission" date="2021-01" db="EMBL/GenBank/DDBJ databases">
        <authorList>
            <consortium name="Genoscope - CEA"/>
            <person name="William W."/>
        </authorList>
    </citation>
    <scope>NUCLEOTIDE SEQUENCE</scope>
</reference>
<feature type="region of interest" description="Disordered" evidence="1">
    <location>
        <begin position="238"/>
        <end position="285"/>
    </location>
</feature>
<gene>
    <name evidence="2" type="ORF">PSON_ATCC_30995.1.T0460240</name>
</gene>
<sequence length="285" mass="34001">MNNYAYQSQKPQKSLHNNSAYEQQLQVQSLKLTQKQQEEVKLIRFYIYENFQFLINLISSLKAVNEHFINDPQHPMKIIARNKIVLQLNLSNCIQYDQQYQYQSDSKLNQILQQEKQNAQQLLEQLSPELKEEFKNYFDIYKTNSLNQNIQICSQNLEQTNLDAKFNQDVLQSIISSIQSVDQTTKEFREQKIYNKPNIQDVFEKSQNYYEKTKQQLNINFPNPINERQQSKFEEEKQNAQALESKTSQNLTEKVTLHSSKQIHKKSKQRINQKYHSIKKNIKKK</sequence>
<dbReference type="EMBL" id="CAJJDN010000046">
    <property type="protein sequence ID" value="CAD8084377.1"/>
    <property type="molecule type" value="Genomic_DNA"/>
</dbReference>
<dbReference type="AlphaFoldDB" id="A0A8S1MTN4"/>